<dbReference type="PROSITE" id="PS50111">
    <property type="entry name" value="CHEMOTAXIS_TRANSDUC_2"/>
    <property type="match status" value="1"/>
</dbReference>
<keyword evidence="2 4" id="KW-0807">Transducer</keyword>
<accession>A0A432WEH3</accession>
<comment type="caution">
    <text evidence="7">The sequence shown here is derived from an EMBL/GenBank/DDBJ whole genome shotgun (WGS) entry which is preliminary data.</text>
</comment>
<dbReference type="GO" id="GO:0007165">
    <property type="term" value="P:signal transduction"/>
    <property type="evidence" value="ECO:0007669"/>
    <property type="project" value="UniProtKB-KW"/>
</dbReference>
<dbReference type="GO" id="GO:0016020">
    <property type="term" value="C:membrane"/>
    <property type="evidence" value="ECO:0007669"/>
    <property type="project" value="UniProtKB-SubCell"/>
</dbReference>
<dbReference type="InterPro" id="IPR004089">
    <property type="entry name" value="MCPsignal_dom"/>
</dbReference>
<organism evidence="7 8">
    <name type="scientific">Aliidiomarina soli</name>
    <dbReference type="NCBI Taxonomy" id="1928574"/>
    <lineage>
        <taxon>Bacteria</taxon>
        <taxon>Pseudomonadati</taxon>
        <taxon>Pseudomonadota</taxon>
        <taxon>Gammaproteobacteria</taxon>
        <taxon>Alteromonadales</taxon>
        <taxon>Idiomarinaceae</taxon>
        <taxon>Aliidiomarina</taxon>
    </lineage>
</organism>
<gene>
    <name evidence="7" type="ORF">CWE14_12290</name>
</gene>
<comment type="subcellular location">
    <subcellularLocation>
        <location evidence="1">Membrane</location>
    </subcellularLocation>
</comment>
<evidence type="ECO:0000256" key="4">
    <source>
        <dbReference type="PROSITE-ProRule" id="PRU00284"/>
    </source>
</evidence>
<feature type="transmembrane region" description="Helical" evidence="5">
    <location>
        <begin position="323"/>
        <end position="345"/>
    </location>
</feature>
<evidence type="ECO:0000256" key="5">
    <source>
        <dbReference type="SAM" id="Phobius"/>
    </source>
</evidence>
<protein>
    <recommendedName>
        <fullName evidence="6">Methyl-accepting transducer domain-containing protein</fullName>
    </recommendedName>
</protein>
<dbReference type="RefSeq" id="WP_126799633.1">
    <property type="nucleotide sequence ID" value="NZ_PIPO01000005.1"/>
</dbReference>
<evidence type="ECO:0000313" key="8">
    <source>
        <dbReference type="Proteomes" id="UP000287823"/>
    </source>
</evidence>
<evidence type="ECO:0000313" key="7">
    <source>
        <dbReference type="EMBL" id="RUO31262.1"/>
    </source>
</evidence>
<evidence type="ECO:0000259" key="6">
    <source>
        <dbReference type="PROSITE" id="PS50111"/>
    </source>
</evidence>
<dbReference type="CDD" id="cd11386">
    <property type="entry name" value="MCP_signal"/>
    <property type="match status" value="1"/>
</dbReference>
<dbReference type="Pfam" id="PF00015">
    <property type="entry name" value="MCPsignal"/>
    <property type="match status" value="1"/>
</dbReference>
<feature type="domain" description="Methyl-accepting transducer" evidence="6">
    <location>
        <begin position="404"/>
        <end position="640"/>
    </location>
</feature>
<keyword evidence="5" id="KW-1133">Transmembrane helix</keyword>
<name>A0A432WEH3_9GAMM</name>
<proteinExistence type="inferred from homology"/>
<dbReference type="Gene3D" id="1.10.287.950">
    <property type="entry name" value="Methyl-accepting chemotaxis protein"/>
    <property type="match status" value="1"/>
</dbReference>
<dbReference type="InterPro" id="IPR024478">
    <property type="entry name" value="HlyB_4HB_MCP"/>
</dbReference>
<dbReference type="Gene3D" id="6.10.340.10">
    <property type="match status" value="1"/>
</dbReference>
<dbReference type="PANTHER" id="PTHR32089:SF112">
    <property type="entry name" value="LYSOZYME-LIKE PROTEIN-RELATED"/>
    <property type="match status" value="1"/>
</dbReference>
<dbReference type="Proteomes" id="UP000287823">
    <property type="component" value="Unassembled WGS sequence"/>
</dbReference>
<dbReference type="SMART" id="SM00283">
    <property type="entry name" value="MA"/>
    <property type="match status" value="1"/>
</dbReference>
<keyword evidence="5" id="KW-0812">Transmembrane</keyword>
<feature type="transmembrane region" description="Helical" evidence="5">
    <location>
        <begin position="12"/>
        <end position="37"/>
    </location>
</feature>
<keyword evidence="8" id="KW-1185">Reference proteome</keyword>
<comment type="similarity">
    <text evidence="3">Belongs to the methyl-accepting chemotaxis (MCP) protein family.</text>
</comment>
<sequence length="676" mass="73167">MQGLQQLMKKISARIIAGFIAVAILVAAVGLAGLHFMDDVEQNLVYVSDTTTPTVTTAAQLKNAMYSANALVGRALTTHSISELGELQQDFEIASEVFATSYRRLSELVTDEALQASLEDAQTAREAFEQEAMVVFAQQQQLIAVEADVARRLNEFDRTAAFLTGELGDISYQAEQLLQDVELTSAAVNLQSLVMEVQYLTRDLLSQSHVRAARPLREELEQVFMIFEFPLETVMASDDADLRAAAVEVEELLQEWQRLAFAEGLLFDLYEEQLQIAETVRLSLDDMVNEVDAVNFALDDVESAADSLNSSAATDARETVNQAFWIILTIVVIAFILAIVLGIWVTHAVTRPLGGEPSQMQEIATQIAEGDLRVEAQGDERGVLRAMLVMADKLRDLLAEISEASRSLSRSADNTTAIAGDANDLIQEQEQAIEQTVTAISQVVSTVQGIADNAAKAFETTQQVQSRTDEAEQAFKETAQAIQQVADEVERAASVVQGVEAKSHEIGTVLEVIENIAEQTNLLALNAAIEAARAGEQGRGFAVVADEVRSLAQKTQDSTLNIQSIIQGLQQETQSAVNVMTSSQAQVVQTLDKSAQASTALDVIRSSMGEMTDINDQVATASEELASVTQEIQTNINGINDMSTRSAEGSAKMTEASAELGRVADSLRGLAARFTV</sequence>
<dbReference type="SUPFAM" id="SSF58104">
    <property type="entry name" value="Methyl-accepting chemotaxis protein (MCP) signaling domain"/>
    <property type="match status" value="1"/>
</dbReference>
<dbReference type="FunFam" id="1.10.287.950:FF:000001">
    <property type="entry name" value="Methyl-accepting chemotaxis sensory transducer"/>
    <property type="match status" value="1"/>
</dbReference>
<dbReference type="GO" id="GO:0006935">
    <property type="term" value="P:chemotaxis"/>
    <property type="evidence" value="ECO:0007669"/>
    <property type="project" value="InterPro"/>
</dbReference>
<dbReference type="EMBL" id="PIPO01000005">
    <property type="protein sequence ID" value="RUO31262.1"/>
    <property type="molecule type" value="Genomic_DNA"/>
</dbReference>
<dbReference type="PRINTS" id="PR00260">
    <property type="entry name" value="CHEMTRNSDUCR"/>
</dbReference>
<dbReference type="PANTHER" id="PTHR32089">
    <property type="entry name" value="METHYL-ACCEPTING CHEMOTAXIS PROTEIN MCPB"/>
    <property type="match status" value="1"/>
</dbReference>
<dbReference type="InterPro" id="IPR004090">
    <property type="entry name" value="Chemotax_Me-accpt_rcpt"/>
</dbReference>
<dbReference type="GO" id="GO:0004888">
    <property type="term" value="F:transmembrane signaling receptor activity"/>
    <property type="evidence" value="ECO:0007669"/>
    <property type="project" value="InterPro"/>
</dbReference>
<dbReference type="AlphaFoldDB" id="A0A432WEH3"/>
<evidence type="ECO:0000256" key="2">
    <source>
        <dbReference type="ARBA" id="ARBA00023224"/>
    </source>
</evidence>
<reference evidence="7 8" key="1">
    <citation type="journal article" date="2011" name="Front. Microbiol.">
        <title>Genomic signatures of strain selection and enhancement in Bacillus atrophaeus var. globigii, a historical biowarfare simulant.</title>
        <authorList>
            <person name="Gibbons H.S."/>
            <person name="Broomall S.M."/>
            <person name="McNew L.A."/>
            <person name="Daligault H."/>
            <person name="Chapman C."/>
            <person name="Bruce D."/>
            <person name="Karavis M."/>
            <person name="Krepps M."/>
            <person name="McGregor P.A."/>
            <person name="Hong C."/>
            <person name="Park K.H."/>
            <person name="Akmal A."/>
            <person name="Feldman A."/>
            <person name="Lin J.S."/>
            <person name="Chang W.E."/>
            <person name="Higgs B.W."/>
            <person name="Demirev P."/>
            <person name="Lindquist J."/>
            <person name="Liem A."/>
            <person name="Fochler E."/>
            <person name="Read T.D."/>
            <person name="Tapia R."/>
            <person name="Johnson S."/>
            <person name="Bishop-Lilly K.A."/>
            <person name="Detter C."/>
            <person name="Han C."/>
            <person name="Sozhamannan S."/>
            <person name="Rosenzweig C.N."/>
            <person name="Skowronski E.W."/>
        </authorList>
    </citation>
    <scope>NUCLEOTIDE SEQUENCE [LARGE SCALE GENOMIC DNA]</scope>
    <source>
        <strain evidence="7 8">Y4G10-17</strain>
    </source>
</reference>
<keyword evidence="5" id="KW-0472">Membrane</keyword>
<dbReference type="Pfam" id="PF12729">
    <property type="entry name" value="4HB_MCP_1"/>
    <property type="match status" value="1"/>
</dbReference>
<evidence type="ECO:0000256" key="1">
    <source>
        <dbReference type="ARBA" id="ARBA00004370"/>
    </source>
</evidence>
<evidence type="ECO:0000256" key="3">
    <source>
        <dbReference type="ARBA" id="ARBA00029447"/>
    </source>
</evidence>